<proteinExistence type="predicted"/>
<evidence type="ECO:0000313" key="2">
    <source>
        <dbReference type="EMBL" id="MFC4297669.1"/>
    </source>
</evidence>
<dbReference type="RefSeq" id="WP_376812222.1">
    <property type="nucleotide sequence ID" value="NZ_JBHSDY010000003.1"/>
</dbReference>
<feature type="compositionally biased region" description="Polar residues" evidence="1">
    <location>
        <begin position="9"/>
        <end position="19"/>
    </location>
</feature>
<name>A0ABV8RWL0_9BURK</name>
<reference evidence="3" key="1">
    <citation type="journal article" date="2019" name="Int. J. Syst. Evol. Microbiol.">
        <title>The Global Catalogue of Microorganisms (GCM) 10K type strain sequencing project: providing services to taxonomists for standard genome sequencing and annotation.</title>
        <authorList>
            <consortium name="The Broad Institute Genomics Platform"/>
            <consortium name="The Broad Institute Genome Sequencing Center for Infectious Disease"/>
            <person name="Wu L."/>
            <person name="Ma J."/>
        </authorList>
    </citation>
    <scope>NUCLEOTIDE SEQUENCE [LARGE SCALE GENOMIC DNA]</scope>
    <source>
        <strain evidence="3">CGMCC 1.19029</strain>
    </source>
</reference>
<dbReference type="Pfam" id="PF11455">
    <property type="entry name" value="MazE-like"/>
    <property type="match status" value="1"/>
</dbReference>
<organism evidence="2 3">
    <name type="scientific">Castellaniella hirudinis</name>
    <dbReference type="NCBI Taxonomy" id="1144617"/>
    <lineage>
        <taxon>Bacteria</taxon>
        <taxon>Pseudomonadati</taxon>
        <taxon>Pseudomonadota</taxon>
        <taxon>Betaproteobacteria</taxon>
        <taxon>Burkholderiales</taxon>
        <taxon>Alcaligenaceae</taxon>
        <taxon>Castellaniella</taxon>
    </lineage>
</organism>
<gene>
    <name evidence="2" type="ORF">ACFO0J_06405</name>
</gene>
<dbReference type="InterPro" id="IPR021558">
    <property type="entry name" value="MazE-like"/>
</dbReference>
<accession>A0ABV8RWL0</accession>
<comment type="caution">
    <text evidence="2">The sequence shown here is derived from an EMBL/GenBank/DDBJ whole genome shotgun (WGS) entry which is preliminary data.</text>
</comment>
<protein>
    <submittedName>
        <fullName evidence="2">Antitoxin MazE-like protein</fullName>
    </submittedName>
</protein>
<dbReference type="EMBL" id="JBHSDY010000003">
    <property type="protein sequence ID" value="MFC4297669.1"/>
    <property type="molecule type" value="Genomic_DNA"/>
</dbReference>
<sequence>MAHVRSHSTRQPASPASNDAQRRQASDRRNADDVQRLKAQCSALQNDPAEQDVLAWTEAAAHDIKGWR</sequence>
<evidence type="ECO:0000313" key="3">
    <source>
        <dbReference type="Proteomes" id="UP001595756"/>
    </source>
</evidence>
<keyword evidence="3" id="KW-1185">Reference proteome</keyword>
<evidence type="ECO:0000256" key="1">
    <source>
        <dbReference type="SAM" id="MobiDB-lite"/>
    </source>
</evidence>
<feature type="compositionally biased region" description="Basic and acidic residues" evidence="1">
    <location>
        <begin position="20"/>
        <end position="36"/>
    </location>
</feature>
<dbReference type="Proteomes" id="UP001595756">
    <property type="component" value="Unassembled WGS sequence"/>
</dbReference>
<feature type="region of interest" description="Disordered" evidence="1">
    <location>
        <begin position="1"/>
        <end position="36"/>
    </location>
</feature>